<dbReference type="AlphaFoldDB" id="A0A1Y1QME9"/>
<dbReference type="EMBL" id="MTEJ01000149">
    <property type="protein sequence ID" value="OQX09236.1"/>
    <property type="molecule type" value="Genomic_DNA"/>
</dbReference>
<organism evidence="2 3">
    <name type="scientific">Thiothrix lacustris</name>
    <dbReference type="NCBI Taxonomy" id="525917"/>
    <lineage>
        <taxon>Bacteria</taxon>
        <taxon>Pseudomonadati</taxon>
        <taxon>Pseudomonadota</taxon>
        <taxon>Gammaproteobacteria</taxon>
        <taxon>Thiotrichales</taxon>
        <taxon>Thiotrichaceae</taxon>
        <taxon>Thiothrix</taxon>
    </lineage>
</organism>
<protein>
    <recommendedName>
        <fullName evidence="1">Sulfatase-modifying factor enzyme-like domain-containing protein</fullName>
    </recommendedName>
</protein>
<dbReference type="Proteomes" id="UP000192491">
    <property type="component" value="Unassembled WGS sequence"/>
</dbReference>
<evidence type="ECO:0000259" key="1">
    <source>
        <dbReference type="Pfam" id="PF03781"/>
    </source>
</evidence>
<sequence>MAAGKLAPPPTHIAIIRLGDRSKAGVKRVVRGGSWNNNGRNVRSAIRNRNDPAKRNNNLGFRLALAQHAVGMGVNDQIVIPPCGQP</sequence>
<dbReference type="Gene3D" id="3.90.1580.10">
    <property type="entry name" value="paralog of FGE (formylglycine-generating enzyme)"/>
    <property type="match status" value="1"/>
</dbReference>
<proteinExistence type="predicted"/>
<accession>A0A1Y1QME9</accession>
<name>A0A1Y1QME9_9GAMM</name>
<feature type="domain" description="Sulfatase-modifying factor enzyme-like" evidence="1">
    <location>
        <begin position="23"/>
        <end position="64"/>
    </location>
</feature>
<gene>
    <name evidence="2" type="ORF">BWK73_23330</name>
</gene>
<dbReference type="InterPro" id="IPR042095">
    <property type="entry name" value="SUMF_sf"/>
</dbReference>
<reference evidence="2 3" key="1">
    <citation type="submission" date="2017-01" db="EMBL/GenBank/DDBJ databases">
        <title>Novel large sulfur bacteria in the metagenomes of groundwater-fed chemosynthetic microbial mats in the Lake Huron basin.</title>
        <authorList>
            <person name="Sharrar A.M."/>
            <person name="Flood B.E."/>
            <person name="Bailey J.V."/>
            <person name="Jones D.S."/>
            <person name="Biddanda B."/>
            <person name="Ruberg S.A."/>
            <person name="Marcus D.N."/>
            <person name="Dick G.J."/>
        </authorList>
    </citation>
    <scope>NUCLEOTIDE SEQUENCE [LARGE SCALE GENOMIC DNA]</scope>
    <source>
        <strain evidence="2">A8</strain>
    </source>
</reference>
<dbReference type="InterPro" id="IPR005532">
    <property type="entry name" value="SUMF_dom"/>
</dbReference>
<dbReference type="Pfam" id="PF03781">
    <property type="entry name" value="FGE-sulfatase"/>
    <property type="match status" value="1"/>
</dbReference>
<evidence type="ECO:0000313" key="3">
    <source>
        <dbReference type="Proteomes" id="UP000192491"/>
    </source>
</evidence>
<evidence type="ECO:0000313" key="2">
    <source>
        <dbReference type="EMBL" id="OQX09236.1"/>
    </source>
</evidence>
<dbReference type="STRING" id="1123401.GCA_000621325_00640"/>
<comment type="caution">
    <text evidence="2">The sequence shown here is derived from an EMBL/GenBank/DDBJ whole genome shotgun (WGS) entry which is preliminary data.</text>
</comment>
<dbReference type="SUPFAM" id="SSF56436">
    <property type="entry name" value="C-type lectin-like"/>
    <property type="match status" value="1"/>
</dbReference>
<dbReference type="InterPro" id="IPR016187">
    <property type="entry name" value="CTDL_fold"/>
</dbReference>